<protein>
    <submittedName>
        <fullName evidence="1">Uncharacterized protein</fullName>
    </submittedName>
</protein>
<proteinExistence type="predicted"/>
<accession>A0A090WLP0</accession>
<gene>
    <name evidence="1" type="ORF">JCM19275_1481</name>
</gene>
<dbReference type="AlphaFoldDB" id="A0A090WLP0"/>
<reference evidence="1 2" key="1">
    <citation type="journal article" date="2014" name="Genome Announc.">
        <title>Draft Genome Sequences of Marine Flavobacterium Nonlabens Strains NR17, NR24, NR27, NR32, NR33, and Ara13.</title>
        <authorList>
            <person name="Nakanishi M."/>
            <person name="Meirelles P."/>
            <person name="Suzuki R."/>
            <person name="Takatani N."/>
            <person name="Mino S."/>
            <person name="Suda W."/>
            <person name="Oshima K."/>
            <person name="Hattori M."/>
            <person name="Ohkuma M."/>
            <person name="Hosokawa M."/>
            <person name="Miyashita K."/>
            <person name="Thompson F.L."/>
            <person name="Niwa A."/>
            <person name="Sawabe T."/>
            <person name="Sawabe T."/>
        </authorList>
    </citation>
    <scope>NUCLEOTIDE SEQUENCE [LARGE SCALE GENOMIC DNA]</scope>
    <source>
        <strain evidence="2">JCM19275</strain>
    </source>
</reference>
<evidence type="ECO:0000313" key="1">
    <source>
        <dbReference type="EMBL" id="GAL77113.1"/>
    </source>
</evidence>
<name>A0A090WLP0_NONUL</name>
<organism evidence="1 2">
    <name type="scientific">Nonlabens ulvanivorans</name>
    <name type="common">Persicivirga ulvanivorans</name>
    <dbReference type="NCBI Taxonomy" id="906888"/>
    <lineage>
        <taxon>Bacteria</taxon>
        <taxon>Pseudomonadati</taxon>
        <taxon>Bacteroidota</taxon>
        <taxon>Flavobacteriia</taxon>
        <taxon>Flavobacteriales</taxon>
        <taxon>Flavobacteriaceae</taxon>
        <taxon>Nonlabens</taxon>
    </lineage>
</organism>
<evidence type="ECO:0000313" key="2">
    <source>
        <dbReference type="Proteomes" id="UP000029647"/>
    </source>
</evidence>
<comment type="caution">
    <text evidence="1">The sequence shown here is derived from an EMBL/GenBank/DDBJ whole genome shotgun (WGS) entry which is preliminary data.</text>
</comment>
<sequence>MYQDSAISISELGIEKIKNLDLKFKTFDKSKWIEKETRSKIPKLDKNFIFLPNQKELDF</sequence>
<dbReference type="Proteomes" id="UP000029647">
    <property type="component" value="Unassembled WGS sequence"/>
</dbReference>
<dbReference type="EMBL" id="BBNT01000031">
    <property type="protein sequence ID" value="GAL77113.1"/>
    <property type="molecule type" value="Genomic_DNA"/>
</dbReference>